<comment type="subcellular location">
    <subcellularLocation>
        <location evidence="1">Membrane</location>
        <topology evidence="1">Multi-pass membrane protein</topology>
    </subcellularLocation>
</comment>
<dbReference type="InterPro" id="IPR051679">
    <property type="entry name" value="DASS-Related_Transporters"/>
</dbReference>
<dbReference type="GO" id="GO:0006813">
    <property type="term" value="P:potassium ion transport"/>
    <property type="evidence" value="ECO:0007669"/>
    <property type="project" value="InterPro"/>
</dbReference>
<comment type="caution">
    <text evidence="9">The sequence shown here is derived from an EMBL/GenBank/DDBJ whole genome shotgun (WGS) entry which is preliminary data.</text>
</comment>
<feature type="transmembrane region" description="Helical" evidence="7">
    <location>
        <begin position="532"/>
        <end position="551"/>
    </location>
</feature>
<feature type="transmembrane region" description="Helical" evidence="7">
    <location>
        <begin position="146"/>
        <end position="167"/>
    </location>
</feature>
<dbReference type="RefSeq" id="WP_141165828.1">
    <property type="nucleotide sequence ID" value="NZ_VHLH01000005.1"/>
</dbReference>
<name>A0A506UDF9_9HYPH</name>
<dbReference type="PANTHER" id="PTHR43652:SF2">
    <property type="entry name" value="BASIC AMINO ACID ANTIPORTER YFCC-RELATED"/>
    <property type="match status" value="1"/>
</dbReference>
<evidence type="ECO:0000256" key="2">
    <source>
        <dbReference type="ARBA" id="ARBA00022448"/>
    </source>
</evidence>
<keyword evidence="5 7" id="KW-1133">Transmembrane helix</keyword>
<feature type="transmembrane region" description="Helical" evidence="7">
    <location>
        <begin position="474"/>
        <end position="499"/>
    </location>
</feature>
<evidence type="ECO:0000256" key="6">
    <source>
        <dbReference type="ARBA" id="ARBA00023136"/>
    </source>
</evidence>
<dbReference type="Gene3D" id="3.30.70.1450">
    <property type="entry name" value="Regulator of K+ conductance, C-terminal domain"/>
    <property type="match status" value="2"/>
</dbReference>
<feature type="transmembrane region" description="Helical" evidence="7">
    <location>
        <begin position="6"/>
        <end position="26"/>
    </location>
</feature>
<feature type="transmembrane region" description="Helical" evidence="7">
    <location>
        <begin position="505"/>
        <end position="523"/>
    </location>
</feature>
<dbReference type="PROSITE" id="PS01271">
    <property type="entry name" value="NA_SULFATE"/>
    <property type="match status" value="1"/>
</dbReference>
<evidence type="ECO:0000256" key="3">
    <source>
        <dbReference type="ARBA" id="ARBA00022692"/>
    </source>
</evidence>
<evidence type="ECO:0000256" key="4">
    <source>
        <dbReference type="ARBA" id="ARBA00022737"/>
    </source>
</evidence>
<proteinExistence type="predicted"/>
<evidence type="ECO:0000313" key="9">
    <source>
        <dbReference type="EMBL" id="TPW30689.1"/>
    </source>
</evidence>
<dbReference type="InterPro" id="IPR036721">
    <property type="entry name" value="RCK_C_sf"/>
</dbReference>
<accession>A0A506UDF9</accession>
<dbReference type="AlphaFoldDB" id="A0A506UDF9"/>
<evidence type="ECO:0000256" key="1">
    <source>
        <dbReference type="ARBA" id="ARBA00004141"/>
    </source>
</evidence>
<keyword evidence="6 7" id="KW-0472">Membrane</keyword>
<feature type="transmembrane region" description="Helical" evidence="7">
    <location>
        <begin position="571"/>
        <end position="593"/>
    </location>
</feature>
<dbReference type="Pfam" id="PF03600">
    <property type="entry name" value="CitMHS"/>
    <property type="match status" value="1"/>
</dbReference>
<keyword evidence="2" id="KW-0813">Transport</keyword>
<dbReference type="PROSITE" id="PS51202">
    <property type="entry name" value="RCK_C"/>
    <property type="match status" value="2"/>
</dbReference>
<dbReference type="OrthoDB" id="9809303at2"/>
<feature type="transmembrane region" description="Helical" evidence="7">
    <location>
        <begin position="444"/>
        <end position="462"/>
    </location>
</feature>
<dbReference type="InterPro" id="IPR031312">
    <property type="entry name" value="Na/sul_symport_CS"/>
</dbReference>
<gene>
    <name evidence="9" type="ORF">FJU11_04500</name>
</gene>
<evidence type="ECO:0000259" key="8">
    <source>
        <dbReference type="PROSITE" id="PS51202"/>
    </source>
</evidence>
<feature type="domain" description="RCK C-terminal" evidence="8">
    <location>
        <begin position="211"/>
        <end position="297"/>
    </location>
</feature>
<protein>
    <submittedName>
        <fullName evidence="9">SLC13 family permease</fullName>
    </submittedName>
</protein>
<keyword evidence="10" id="KW-1185">Reference proteome</keyword>
<evidence type="ECO:0000313" key="10">
    <source>
        <dbReference type="Proteomes" id="UP000320314"/>
    </source>
</evidence>
<reference evidence="9 10" key="1">
    <citation type="submission" date="2019-06" db="EMBL/GenBank/DDBJ databases">
        <authorList>
            <person name="Li M."/>
        </authorList>
    </citation>
    <scope>NUCLEOTIDE SEQUENCE [LARGE SCALE GENOMIC DNA]</scope>
    <source>
        <strain evidence="9 10">BGMRC6574</strain>
    </source>
</reference>
<feature type="transmembrane region" description="Helical" evidence="7">
    <location>
        <begin position="33"/>
        <end position="51"/>
    </location>
</feature>
<dbReference type="InterPro" id="IPR006037">
    <property type="entry name" value="RCK_C"/>
</dbReference>
<keyword evidence="3 7" id="KW-0812">Transmembrane</keyword>
<evidence type="ECO:0000256" key="7">
    <source>
        <dbReference type="SAM" id="Phobius"/>
    </source>
</evidence>
<feature type="transmembrane region" description="Helical" evidence="7">
    <location>
        <begin position="98"/>
        <end position="115"/>
    </location>
</feature>
<dbReference type="GO" id="GO:0008324">
    <property type="term" value="F:monoatomic cation transmembrane transporter activity"/>
    <property type="evidence" value="ECO:0007669"/>
    <property type="project" value="InterPro"/>
</dbReference>
<dbReference type="GO" id="GO:0005886">
    <property type="term" value="C:plasma membrane"/>
    <property type="evidence" value="ECO:0007669"/>
    <property type="project" value="TreeGrafter"/>
</dbReference>
<dbReference type="EMBL" id="VHLH01000005">
    <property type="protein sequence ID" value="TPW30689.1"/>
    <property type="molecule type" value="Genomic_DNA"/>
</dbReference>
<dbReference type="SUPFAM" id="SSF116726">
    <property type="entry name" value="TrkA C-terminal domain-like"/>
    <property type="match status" value="2"/>
</dbReference>
<feature type="domain" description="RCK C-terminal" evidence="8">
    <location>
        <begin position="301"/>
        <end position="385"/>
    </location>
</feature>
<keyword evidence="4" id="KW-0677">Repeat</keyword>
<organism evidence="9 10">
    <name type="scientific">Pararhizobium mangrovi</name>
    <dbReference type="NCBI Taxonomy" id="2590452"/>
    <lineage>
        <taxon>Bacteria</taxon>
        <taxon>Pseudomonadati</taxon>
        <taxon>Pseudomonadota</taxon>
        <taxon>Alphaproteobacteria</taxon>
        <taxon>Hyphomicrobiales</taxon>
        <taxon>Rhizobiaceae</taxon>
        <taxon>Rhizobium/Agrobacterium group</taxon>
        <taxon>Pararhizobium</taxon>
    </lineage>
</organism>
<evidence type="ECO:0000256" key="5">
    <source>
        <dbReference type="ARBA" id="ARBA00022989"/>
    </source>
</evidence>
<feature type="transmembrane region" description="Helical" evidence="7">
    <location>
        <begin position="187"/>
        <end position="207"/>
    </location>
</feature>
<feature type="transmembrane region" description="Helical" evidence="7">
    <location>
        <begin position="57"/>
        <end position="77"/>
    </location>
</feature>
<dbReference type="Proteomes" id="UP000320314">
    <property type="component" value="Unassembled WGS sequence"/>
</dbReference>
<dbReference type="PANTHER" id="PTHR43652">
    <property type="entry name" value="BASIC AMINO ACID ANTIPORTER YFCC-RELATED"/>
    <property type="match status" value="1"/>
</dbReference>
<dbReference type="Pfam" id="PF02080">
    <property type="entry name" value="TrkA_C"/>
    <property type="match status" value="2"/>
</dbReference>
<feature type="transmembrane region" description="Helical" evidence="7">
    <location>
        <begin position="403"/>
        <end position="432"/>
    </location>
</feature>
<sequence>MPVPFIADHSVAVALAVLGLVFVGFLTERYPPAVMATGGAGLCLLLGLVSTDDAMKVFSNSAPITIAAMFVLSGALVRTGVIETLANATLTRATRRPMFAVAVMLAATIVASAFVNNTPLVVVMIPVVARLARAIDIAPTRLLIPLSYAAILGGTCSLIGTSTNLLVDGVARKEGLAAFSIFEITPVGIVAALAGLAVMVLLGRWLLPDRPSLVDPAGGVANLYLSDVLLRGESAYEGRRLGETSAFSHDGVNVRAIRRGKTFLRDRLADVVLERGDVVIVAATGEELTSLAANPGLLVGSRRGLVGADKVVTGEAIVSPGRSGVGLSLAELSLAQRYGVRVLGVNRHRHMAGPDLESLRLRAADRLLLQGPEAAYAGLSRDNDLILLSATGPRGFRRGKAPLAILALVGVVALAAFDVLPIGALALMAMAAILMLRCIDGDEAWSSIDGSILVLIFAMLIIGQALDSTGAVEYLVALMSPTLSGLPPLVTLIALYVLTSFLTEVVTNNAIAVIVTPLAIGLAKHMGLDPRAFVVAVMFAASASFATPIGYQTNTLVYGAANYRFADFLKIGVPMNLVVGVATCVAIVAFMGLHS</sequence>
<dbReference type="InterPro" id="IPR004680">
    <property type="entry name" value="Cit_transptr-like_dom"/>
</dbReference>